<accession>A0AAW6GZV6</accession>
<dbReference type="Proteomes" id="UP001222603">
    <property type="component" value="Unassembled WGS sequence"/>
</dbReference>
<dbReference type="AlphaFoldDB" id="A0AAW6GZV6"/>
<dbReference type="EMBL" id="JAQNSI010000251">
    <property type="protein sequence ID" value="MDC1900757.1"/>
    <property type="molecule type" value="Genomic_DNA"/>
</dbReference>
<protein>
    <submittedName>
        <fullName evidence="1">Uncharacterized protein</fullName>
    </submittedName>
</protein>
<evidence type="ECO:0000313" key="2">
    <source>
        <dbReference type="Proteomes" id="UP001222603"/>
    </source>
</evidence>
<evidence type="ECO:0000313" key="1">
    <source>
        <dbReference type="EMBL" id="MDC1900757.1"/>
    </source>
</evidence>
<reference evidence="1" key="1">
    <citation type="submission" date="2022-10" db="EMBL/GenBank/DDBJ databases">
        <title>Human gut microbiome strain richness.</title>
        <authorList>
            <person name="Chen-Liaw A."/>
        </authorList>
    </citation>
    <scope>NUCLEOTIDE SEQUENCE</scope>
    <source>
        <strain evidence="1">1001713st1_F9_1001713B170221_170320</strain>
    </source>
</reference>
<proteinExistence type="predicted"/>
<feature type="non-terminal residue" evidence="1">
    <location>
        <position position="1"/>
    </location>
</feature>
<comment type="caution">
    <text evidence="1">The sequence shown here is derived from an EMBL/GenBank/DDBJ whole genome shotgun (WGS) entry which is preliminary data.</text>
</comment>
<sequence length="63" mass="7432">QSIFATENDLTSLKNDMKKTKLENQQQVWKGCKKQPVRQQAWHIPKIWSAAYRHTGRNLCNSF</sequence>
<dbReference type="RefSeq" id="WP_204901898.1">
    <property type="nucleotide sequence ID" value="NZ_JADPCC010000310.1"/>
</dbReference>
<gene>
    <name evidence="1" type="ORF">POZ10_09000</name>
</gene>
<organism evidence="1 2">
    <name type="scientific">Bacteroides uniformis</name>
    <dbReference type="NCBI Taxonomy" id="820"/>
    <lineage>
        <taxon>Bacteria</taxon>
        <taxon>Pseudomonadati</taxon>
        <taxon>Bacteroidota</taxon>
        <taxon>Bacteroidia</taxon>
        <taxon>Bacteroidales</taxon>
        <taxon>Bacteroidaceae</taxon>
        <taxon>Bacteroides</taxon>
    </lineage>
</organism>
<name>A0AAW6GZV6_BACUN</name>